<dbReference type="Proteomes" id="UP000318571">
    <property type="component" value="Chromosome 2"/>
</dbReference>
<feature type="region of interest" description="Disordered" evidence="4">
    <location>
        <begin position="1"/>
        <end position="34"/>
    </location>
</feature>
<dbReference type="SUPFAM" id="SSF52047">
    <property type="entry name" value="RNI-like"/>
    <property type="match status" value="1"/>
</dbReference>
<comment type="caution">
    <text evidence="6">The sequence shown here is derived from an EMBL/GenBank/DDBJ whole genome shotgun (WGS) entry which is preliminary data.</text>
</comment>
<dbReference type="InterPro" id="IPR005643">
    <property type="entry name" value="JNK"/>
</dbReference>
<dbReference type="Gene3D" id="3.80.10.10">
    <property type="entry name" value="Ribonuclease Inhibitor"/>
    <property type="match status" value="1"/>
</dbReference>
<dbReference type="OMA" id="YAHKRLP"/>
<dbReference type="Pfam" id="PF03957">
    <property type="entry name" value="Jun"/>
    <property type="match status" value="1"/>
</dbReference>
<dbReference type="GO" id="GO:0003677">
    <property type="term" value="F:DNA binding"/>
    <property type="evidence" value="ECO:0007669"/>
    <property type="project" value="UniProtKB-KW"/>
</dbReference>
<dbReference type="InterPro" id="IPR004827">
    <property type="entry name" value="bZIP"/>
</dbReference>
<dbReference type="STRING" id="6832.A0A553P9X3"/>
<dbReference type="SUPFAM" id="SSF57959">
    <property type="entry name" value="Leucine zipper domain"/>
    <property type="match status" value="1"/>
</dbReference>
<proteinExistence type="predicted"/>
<accession>A0A553P9X3</accession>
<sequence length="840" mass="95360">MSRQANKRGLTLDLNSAPAAKKTRVTGLTPGNPPILTTPDVQMLKLSSPDVARFLSNPTLTPTTQTPYGFNKFVTEEQELYAKGFEDALNSVSSQERTTDISTIEKATAAHRSNLVIAAHAIANQPPLPVTTPMLSQAPPPAVVISAPTPSVLADISTSMHQSRPSSGASGSLDSSEANLPEGVRVKEEEDHDDDDDDDSSSKSGVGYSPVDMESQEKLKLERKRLRNRVAASKCRKKKLERISQLDEKVQGLKNENTELAAVVKKLKESVCNLKQEVIDHVNQDRVLLDRSLSNKEVDFKTDIYYCCTAIMSERKTSLRDLRLSQAANLLSTSRVKSTLAPSTLRERPTKGDASLGRTFNAAPKQRLNLSEARSRDWVSRADAVLKAKESAKKETKRARKRRQWQERLEARKSDGLTAKTPGDNQSPWAFIPDLVLEKIFRYLPFQEVLDTVQASNALNKIAHKLRQISFIPKRNLHNTCVFQRIMTKFCEYKGSLPDVELFSYTFPCDFARKSNETDIYGTGGMILQDMKSLLRHFPGLKKLELIDLQLDGVDACHVLDEVSSVCAQKITHLSVINTSRRPLSLLAVASFVNLRCLIISPHNLGDDLVECLGDMPKMRNIQIITNNYTECVPTPVDYRIWKECRKSNPRLRVHLITEGKHSKELTFQARAPVRSVVYDTPYTKVSNFSINLVVDMYGTDLECYAHKRLPRFTMAKSFYDRPDTSYLLLVRQCPYIHTLMIRERISSATVLLIAYTGKNLRFFHVRKNAIVLKCEWPKNPEWSWEFYRWLKKNSRSYEDMEREVSQILGFRWYALNDKQFKVTPLNLNVPYYYEGFDEH</sequence>
<dbReference type="PANTHER" id="PTHR20872">
    <property type="match status" value="1"/>
</dbReference>
<dbReference type="AlphaFoldDB" id="A0A553P9X3"/>
<evidence type="ECO:0000256" key="3">
    <source>
        <dbReference type="ARBA" id="ARBA00023163"/>
    </source>
</evidence>
<feature type="compositionally biased region" description="Basic and acidic residues" evidence="4">
    <location>
        <begin position="404"/>
        <end position="415"/>
    </location>
</feature>
<dbReference type="Pfam" id="PF00170">
    <property type="entry name" value="bZIP_1"/>
    <property type="match status" value="1"/>
</dbReference>
<dbReference type="PROSITE" id="PS50217">
    <property type="entry name" value="BZIP"/>
    <property type="match status" value="1"/>
</dbReference>
<evidence type="ECO:0000256" key="1">
    <source>
        <dbReference type="ARBA" id="ARBA00023015"/>
    </source>
</evidence>
<dbReference type="SMART" id="SM00338">
    <property type="entry name" value="BRLZ"/>
    <property type="match status" value="1"/>
</dbReference>
<evidence type="ECO:0000256" key="2">
    <source>
        <dbReference type="ARBA" id="ARBA00023125"/>
    </source>
</evidence>
<organism evidence="6 7">
    <name type="scientific">Tigriopus californicus</name>
    <name type="common">Marine copepod</name>
    <dbReference type="NCBI Taxonomy" id="6832"/>
    <lineage>
        <taxon>Eukaryota</taxon>
        <taxon>Metazoa</taxon>
        <taxon>Ecdysozoa</taxon>
        <taxon>Arthropoda</taxon>
        <taxon>Crustacea</taxon>
        <taxon>Multicrustacea</taxon>
        <taxon>Hexanauplia</taxon>
        <taxon>Copepoda</taxon>
        <taxon>Harpacticoida</taxon>
        <taxon>Harpacticidae</taxon>
        <taxon>Tigriopus</taxon>
    </lineage>
</organism>
<evidence type="ECO:0000313" key="6">
    <source>
        <dbReference type="EMBL" id="TRY74482.1"/>
    </source>
</evidence>
<feature type="region of interest" description="Disordered" evidence="4">
    <location>
        <begin position="157"/>
        <end position="220"/>
    </location>
</feature>
<feature type="region of interest" description="Disordered" evidence="4">
    <location>
        <begin position="389"/>
        <end position="422"/>
    </location>
</feature>
<dbReference type="Gene3D" id="1.20.5.170">
    <property type="match status" value="1"/>
</dbReference>
<dbReference type="PROSITE" id="PS00036">
    <property type="entry name" value="BZIP_BASIC"/>
    <property type="match status" value="1"/>
</dbReference>
<name>A0A553P9X3_TIGCA</name>
<gene>
    <name evidence="6" type="ORF">TCAL_01322</name>
</gene>
<keyword evidence="1" id="KW-0805">Transcription regulation</keyword>
<feature type="compositionally biased region" description="Acidic residues" evidence="4">
    <location>
        <begin position="190"/>
        <end position="199"/>
    </location>
</feature>
<evidence type="ECO:0000313" key="7">
    <source>
        <dbReference type="Proteomes" id="UP000318571"/>
    </source>
</evidence>
<dbReference type="PANTHER" id="PTHR20872:SF1">
    <property type="entry name" value="F-BOX DOMAIN-CONTAINING PROTEIN"/>
    <property type="match status" value="1"/>
</dbReference>
<keyword evidence="3" id="KW-0804">Transcription</keyword>
<keyword evidence="2" id="KW-0238">DNA-binding</keyword>
<dbReference type="GO" id="GO:0003700">
    <property type="term" value="F:DNA-binding transcription factor activity"/>
    <property type="evidence" value="ECO:0007669"/>
    <property type="project" value="InterPro"/>
</dbReference>
<feature type="domain" description="BZIP" evidence="5">
    <location>
        <begin position="218"/>
        <end position="281"/>
    </location>
</feature>
<keyword evidence="7" id="KW-1185">Reference proteome</keyword>
<evidence type="ECO:0000256" key="4">
    <source>
        <dbReference type="SAM" id="MobiDB-lite"/>
    </source>
</evidence>
<dbReference type="PRINTS" id="PR00043">
    <property type="entry name" value="LEUZIPPRJUN"/>
</dbReference>
<dbReference type="InterPro" id="IPR032675">
    <property type="entry name" value="LRR_dom_sf"/>
</dbReference>
<protein>
    <recommendedName>
        <fullName evidence="5">BZIP domain-containing protein</fullName>
    </recommendedName>
</protein>
<dbReference type="EMBL" id="VCGU01000005">
    <property type="protein sequence ID" value="TRY74482.1"/>
    <property type="molecule type" value="Genomic_DNA"/>
</dbReference>
<evidence type="ECO:0000259" key="5">
    <source>
        <dbReference type="PROSITE" id="PS50217"/>
    </source>
</evidence>
<feature type="region of interest" description="Disordered" evidence="4">
    <location>
        <begin position="338"/>
        <end position="358"/>
    </location>
</feature>
<dbReference type="InterPro" id="IPR002112">
    <property type="entry name" value="Leuzip_Jun"/>
</dbReference>
<feature type="compositionally biased region" description="Low complexity" evidence="4">
    <location>
        <begin position="163"/>
        <end position="176"/>
    </location>
</feature>
<dbReference type="InterPro" id="IPR046347">
    <property type="entry name" value="bZIP_sf"/>
</dbReference>
<dbReference type="CDD" id="cd14696">
    <property type="entry name" value="bZIP_Jun"/>
    <property type="match status" value="1"/>
</dbReference>
<reference evidence="6 7" key="1">
    <citation type="journal article" date="2018" name="Nat. Ecol. Evol.">
        <title>Genomic signatures of mitonuclear coevolution across populations of Tigriopus californicus.</title>
        <authorList>
            <person name="Barreto F.S."/>
            <person name="Watson E.T."/>
            <person name="Lima T.G."/>
            <person name="Willett C.S."/>
            <person name="Edmands S."/>
            <person name="Li W."/>
            <person name="Burton R.S."/>
        </authorList>
    </citation>
    <scope>NUCLEOTIDE SEQUENCE [LARGE SCALE GENOMIC DNA]</scope>
    <source>
        <strain evidence="6 7">San Diego</strain>
    </source>
</reference>